<sequence>MCPDRLDQNSDGFAPFEVTSGWPEEKPDVDIIIVDMTPSTTDVPQGTVVLPYQPTRLSYGVVPKHLPKLEKENLKIVQVVSMVDRRKEEHRTFTLDKVKNENAKVIAQRSIYERVAGLGRTVFDPALKGMYGIREAKKEMTELFLEASK</sequence>
<dbReference type="STRING" id="225848.Sps_04671"/>
<dbReference type="Proteomes" id="UP000189545">
    <property type="component" value="Chromosome"/>
</dbReference>
<dbReference type="AlphaFoldDB" id="A0A1S6HWE1"/>
<name>A0A1S6HWE1_9GAMM</name>
<reference evidence="1 2" key="1">
    <citation type="submission" date="2016-03" db="EMBL/GenBank/DDBJ databases">
        <title>Complete genome sequence of Shewanella psychrophila WP2, a deep sea bacterium isolated from west Pacific sediment.</title>
        <authorList>
            <person name="Xu G."/>
            <person name="Jian H."/>
        </authorList>
    </citation>
    <scope>NUCLEOTIDE SEQUENCE [LARGE SCALE GENOMIC DNA]</scope>
    <source>
        <strain evidence="1 2">WP2</strain>
    </source>
</reference>
<dbReference type="SUPFAM" id="SSF52540">
    <property type="entry name" value="P-loop containing nucleoside triphosphate hydrolases"/>
    <property type="match status" value="1"/>
</dbReference>
<accession>A0A1S6HWE1</accession>
<protein>
    <submittedName>
        <fullName evidence="1">Uncharacterized protein</fullName>
    </submittedName>
</protein>
<evidence type="ECO:0000313" key="1">
    <source>
        <dbReference type="EMBL" id="AQS39754.1"/>
    </source>
</evidence>
<organism evidence="1 2">
    <name type="scientific">Shewanella psychrophila</name>
    <dbReference type="NCBI Taxonomy" id="225848"/>
    <lineage>
        <taxon>Bacteria</taxon>
        <taxon>Pseudomonadati</taxon>
        <taxon>Pseudomonadota</taxon>
        <taxon>Gammaproteobacteria</taxon>
        <taxon>Alteromonadales</taxon>
        <taxon>Shewanellaceae</taxon>
        <taxon>Shewanella</taxon>
    </lineage>
</organism>
<dbReference type="InterPro" id="IPR027417">
    <property type="entry name" value="P-loop_NTPase"/>
</dbReference>
<dbReference type="Gene3D" id="3.40.50.300">
    <property type="entry name" value="P-loop containing nucleotide triphosphate hydrolases"/>
    <property type="match status" value="1"/>
</dbReference>
<evidence type="ECO:0000313" key="2">
    <source>
        <dbReference type="Proteomes" id="UP000189545"/>
    </source>
</evidence>
<gene>
    <name evidence="1" type="ORF">Sps_04671</name>
</gene>
<dbReference type="EMBL" id="CP014782">
    <property type="protein sequence ID" value="AQS39754.1"/>
    <property type="molecule type" value="Genomic_DNA"/>
</dbReference>
<dbReference type="KEGG" id="spsw:Sps_04671"/>
<proteinExistence type="predicted"/>
<keyword evidence="2" id="KW-1185">Reference proteome</keyword>